<dbReference type="AlphaFoldDB" id="A0A926IM18"/>
<keyword evidence="1" id="KW-0472">Membrane</keyword>
<dbReference type="Proteomes" id="UP000601522">
    <property type="component" value="Unassembled WGS sequence"/>
</dbReference>
<comment type="caution">
    <text evidence="2">The sequence shown here is derived from an EMBL/GenBank/DDBJ whole genome shotgun (WGS) entry which is preliminary data.</text>
</comment>
<dbReference type="EMBL" id="JACRTK010000002">
    <property type="protein sequence ID" value="MBC8590744.1"/>
    <property type="molecule type" value="Genomic_DNA"/>
</dbReference>
<proteinExistence type="predicted"/>
<evidence type="ECO:0000256" key="1">
    <source>
        <dbReference type="SAM" id="Phobius"/>
    </source>
</evidence>
<reference evidence="2 3" key="1">
    <citation type="submission" date="2020-08" db="EMBL/GenBank/DDBJ databases">
        <title>Genome public.</title>
        <authorList>
            <person name="Liu C."/>
            <person name="Sun Q."/>
        </authorList>
    </citation>
    <scope>NUCLEOTIDE SEQUENCE [LARGE SCALE GENOMIC DNA]</scope>
    <source>
        <strain evidence="2 3">NSJ-26</strain>
    </source>
</reference>
<sequence length="54" mass="6416">MRKVFSKRKIVLLGFILVISLYLCLYYYNYSTNEKVPRRATFVKSLSEGSLNYE</sequence>
<keyword evidence="1" id="KW-0812">Transmembrane</keyword>
<dbReference type="RefSeq" id="WP_249323580.1">
    <property type="nucleotide sequence ID" value="NZ_JACRTK010000002.1"/>
</dbReference>
<evidence type="ECO:0000313" key="3">
    <source>
        <dbReference type="Proteomes" id="UP000601522"/>
    </source>
</evidence>
<protein>
    <submittedName>
        <fullName evidence="2">Uncharacterized protein</fullName>
    </submittedName>
</protein>
<organism evidence="2 3">
    <name type="scientific">Wansuia hejianensis</name>
    <dbReference type="NCBI Taxonomy" id="2763667"/>
    <lineage>
        <taxon>Bacteria</taxon>
        <taxon>Bacillati</taxon>
        <taxon>Bacillota</taxon>
        <taxon>Clostridia</taxon>
        <taxon>Lachnospirales</taxon>
        <taxon>Lachnospiraceae</taxon>
        <taxon>Wansuia</taxon>
    </lineage>
</organism>
<keyword evidence="1" id="KW-1133">Transmembrane helix</keyword>
<evidence type="ECO:0000313" key="2">
    <source>
        <dbReference type="EMBL" id="MBC8590744.1"/>
    </source>
</evidence>
<gene>
    <name evidence="2" type="ORF">H8689_06300</name>
</gene>
<keyword evidence="3" id="KW-1185">Reference proteome</keyword>
<accession>A0A926IM18</accession>
<name>A0A926IM18_9FIRM</name>
<feature type="transmembrane region" description="Helical" evidence="1">
    <location>
        <begin position="10"/>
        <end position="28"/>
    </location>
</feature>